<dbReference type="VEuPathDB" id="AmoebaDB:EIN_282370"/>
<organism evidence="2 3">
    <name type="scientific">Entamoeba invadens IP1</name>
    <dbReference type="NCBI Taxonomy" id="370355"/>
    <lineage>
        <taxon>Eukaryota</taxon>
        <taxon>Amoebozoa</taxon>
        <taxon>Evosea</taxon>
        <taxon>Archamoebae</taxon>
        <taxon>Mastigamoebida</taxon>
        <taxon>Entamoebidae</taxon>
        <taxon>Entamoeba</taxon>
    </lineage>
</organism>
<protein>
    <submittedName>
        <fullName evidence="2">Uncharacterized protein</fullName>
    </submittedName>
</protein>
<dbReference type="KEGG" id="eiv:EIN_282370"/>
<dbReference type="Proteomes" id="UP000014680">
    <property type="component" value="Unassembled WGS sequence"/>
</dbReference>
<keyword evidence="1" id="KW-0175">Coiled coil</keyword>
<dbReference type="EMBL" id="KB207030">
    <property type="protein sequence ID" value="ELP85856.1"/>
    <property type="molecule type" value="Genomic_DNA"/>
</dbReference>
<name>A0A0A1U056_ENTIV</name>
<evidence type="ECO:0000313" key="2">
    <source>
        <dbReference type="EMBL" id="ELP85856.1"/>
    </source>
</evidence>
<dbReference type="AlphaFoldDB" id="A0A0A1U056"/>
<evidence type="ECO:0000313" key="3">
    <source>
        <dbReference type="Proteomes" id="UP000014680"/>
    </source>
</evidence>
<keyword evidence="3" id="KW-1185">Reference proteome</keyword>
<evidence type="ECO:0000256" key="1">
    <source>
        <dbReference type="SAM" id="Coils"/>
    </source>
</evidence>
<dbReference type="OrthoDB" id="10255522at2759"/>
<dbReference type="Gene3D" id="6.10.250.3110">
    <property type="match status" value="1"/>
</dbReference>
<dbReference type="GeneID" id="14884820"/>
<reference evidence="2 3" key="1">
    <citation type="submission" date="2012-10" db="EMBL/GenBank/DDBJ databases">
        <authorList>
            <person name="Zafar N."/>
            <person name="Inman J."/>
            <person name="Hall N."/>
            <person name="Lorenzi H."/>
            <person name="Caler E."/>
        </authorList>
    </citation>
    <scope>NUCLEOTIDE SEQUENCE [LARGE SCALE GENOMIC DNA]</scope>
    <source>
        <strain evidence="2 3">IP1</strain>
    </source>
</reference>
<accession>A0A0A1U056</accession>
<proteinExistence type="predicted"/>
<gene>
    <name evidence="2" type="ORF">EIN_282370</name>
</gene>
<sequence>MEETEYVLTKNDTCQYLESIKFDFAKEKEAKKLKTENDEIKEEVKNLANDKDQLSSEKKKLQYEYDQLINLVSVHEDETNNLNGSIKKLQRDFCKILEANNTENIADLEQQVQDLEYRPVGTSNIDKTEVIKRDNQIVDLEKAVAVLKEQNTQLDAAKKDMKKQLKTLWRLRIMDHRLRHLKHKRRWLWTTKRRLRRLQRTNLIEEKNMEDQAKALNAQV</sequence>
<dbReference type="RefSeq" id="XP_004185202.1">
    <property type="nucleotide sequence ID" value="XM_004185154.1"/>
</dbReference>
<feature type="coiled-coil region" evidence="1">
    <location>
        <begin position="26"/>
        <end position="167"/>
    </location>
</feature>